<dbReference type="PROSITE" id="PS50980">
    <property type="entry name" value="COA_CT_NTER"/>
    <property type="match status" value="1"/>
</dbReference>
<keyword evidence="7" id="KW-0479">Metal-binding</keyword>
<dbReference type="Pfam" id="PF01039">
    <property type="entry name" value="Carboxyl_trans"/>
    <property type="match status" value="1"/>
</dbReference>
<dbReference type="EMBL" id="OK012358">
    <property type="protein sequence ID" value="UCC37017.1"/>
    <property type="molecule type" value="Genomic_DNA"/>
</dbReference>
<dbReference type="InterPro" id="IPR029045">
    <property type="entry name" value="ClpP/crotonase-like_dom_sf"/>
</dbReference>
<dbReference type="SUPFAM" id="SSF52096">
    <property type="entry name" value="ClpP/crotonase"/>
    <property type="match status" value="1"/>
</dbReference>
<gene>
    <name evidence="7 9" type="primary">accD</name>
</gene>
<feature type="domain" description="CoA carboxyltransferase N-terminal" evidence="8">
    <location>
        <begin position="296"/>
        <end position="563"/>
    </location>
</feature>
<evidence type="ECO:0000259" key="8">
    <source>
        <dbReference type="PROSITE" id="PS50980"/>
    </source>
</evidence>
<keyword evidence="5 7" id="KW-0862">Zinc</keyword>
<keyword evidence="7" id="KW-0444">Lipid biosynthesis</keyword>
<dbReference type="InterPro" id="IPR000438">
    <property type="entry name" value="Acetyl_CoA_COase_Trfase_b_su"/>
</dbReference>
<keyword evidence="9" id="KW-0150">Chloroplast</keyword>
<comment type="subunit">
    <text evidence="7">Acetyl-CoA carboxylase is a heterohexamer composed of biotin carboxyl carrier protein, biotin carboxylase and two subunits each of ACCase subunit alpha and ACCase plastid-coded subunit beta (accD).</text>
</comment>
<protein>
    <recommendedName>
        <fullName evidence="7">Acetyl-coenzyme A carboxylase carboxyl transferase subunit beta, chloroplastic</fullName>
        <shortName evidence="7">ACCase subunit beta</shortName>
        <shortName evidence="7">Acetyl-CoA carboxylase carboxyltransferase subunit beta</shortName>
        <ecNumber evidence="7">2.1.3.15</ecNumber>
    </recommendedName>
</protein>
<keyword evidence="3 7" id="KW-0547">Nucleotide-binding</keyword>
<evidence type="ECO:0000256" key="2">
    <source>
        <dbReference type="ARBA" id="ARBA00022679"/>
    </source>
</evidence>
<comment type="function">
    <text evidence="7">Component of the acetyl coenzyme A carboxylase (ACC) complex. Biotin carboxylase (BC) catalyzes the carboxylation of biotin on its carrier protein (BCCP) and then the CO(2) group is transferred by the transcarboxylase to acetyl-CoA to form malonyl-CoA.</text>
</comment>
<dbReference type="GO" id="GO:0009570">
    <property type="term" value="C:chloroplast stroma"/>
    <property type="evidence" value="ECO:0007669"/>
    <property type="project" value="UniProtKB-SubCell"/>
</dbReference>
<accession>A0A8K1IID6</accession>
<dbReference type="RefSeq" id="YP_010221092.1">
    <property type="nucleotide sequence ID" value="NC_058946.1"/>
</dbReference>
<feature type="zinc finger region" description="C4-type" evidence="7">
    <location>
        <begin position="300"/>
        <end position="322"/>
    </location>
</feature>
<keyword evidence="2 7" id="KW-0808">Transferase</keyword>
<comment type="pathway">
    <text evidence="7">Lipid metabolism; malonyl-CoA biosynthesis; malonyl-CoA from acetyl-CoA: step 1/1.</text>
</comment>
<feature type="binding site" evidence="7">
    <location>
        <position position="319"/>
    </location>
    <ligand>
        <name>Zn(2+)</name>
        <dbReference type="ChEBI" id="CHEBI:29105"/>
    </ligand>
</feature>
<dbReference type="InterPro" id="IPR011762">
    <property type="entry name" value="COA_CT_N"/>
</dbReference>
<comment type="subunit">
    <text evidence="1">Acetyl-CoA carboxylase is a heterohexamer composed of biotin carboxyl carrier protein, biotin carboxylase and 2 subunits each of ACCase subunit alpha and ACCase plastid-coded subunit beta (accD).</text>
</comment>
<dbReference type="GO" id="GO:0006633">
    <property type="term" value="P:fatty acid biosynthetic process"/>
    <property type="evidence" value="ECO:0007669"/>
    <property type="project" value="UniProtKB-KW"/>
</dbReference>
<dbReference type="GO" id="GO:0009317">
    <property type="term" value="C:acetyl-CoA carboxylase complex"/>
    <property type="evidence" value="ECO:0007669"/>
    <property type="project" value="InterPro"/>
</dbReference>
<dbReference type="HAMAP" id="MF_01395">
    <property type="entry name" value="AcetylCoA_CT_beta"/>
    <property type="match status" value="1"/>
</dbReference>
<sequence length="563" mass="64373">MGKWWFHSMLSNEKLEHRCGLSKSMDSLDGIGHTSGSEQPILNDTKKKIPSWNHSGNYSFTNVDSLFEIKDIWSLISDDTFLVRDSNGDSYSVYFDIENLIFEVDNDSSFLSELEKKLSSYLSRGSKKKNHYYYYYMHDTQSSWNNHINSCIDSYLHFEVSINSSISGSTNNYSDSYFYNFICTENRNSSESGRSSKRTRKNFNDFHEEVESDFNEEVESDFNEEVESDFHEEVESDFNEEVESDFNEEVESDFNEEVESDFNEEVESDFHEEVESDFHEEVESNDFDINQKYRHLWVQCENCYGLNYKKFFKSKMNICEQCGYHLKMSSSDRIELSIDPGTWDPLDKDMISIDPIDFHSKEEPYRDRIGFYQRNTGLSDAVQTGIGQLNGIPVAIGVMDFQFMGGSMGSVVGEKITRLIEYATNRSLPVIIVCASGGARMQEGSLSLMQMAKISSASFNYQSDKKLFYVSILTSPTTGGVTASFGMLGDIIIAEPNAYIAFAGKRVIEQTLKKVIPEGSQVSEYLFHKGLFDPIVPRNLLKGVLGELFQLHGFFPLNPSSKM</sequence>
<dbReference type="Gene3D" id="3.90.226.10">
    <property type="entry name" value="2-enoyl-CoA Hydratase, Chain A, domain 1"/>
    <property type="match status" value="1"/>
</dbReference>
<keyword evidence="9" id="KW-0934">Plastid</keyword>
<feature type="binding site" evidence="7">
    <location>
        <position position="322"/>
    </location>
    <ligand>
        <name>Zn(2+)</name>
        <dbReference type="ChEBI" id="CHEBI:29105"/>
    </ligand>
</feature>
<evidence type="ECO:0000313" key="9">
    <source>
        <dbReference type="EMBL" id="UCC37017.1"/>
    </source>
</evidence>
<evidence type="ECO:0000256" key="4">
    <source>
        <dbReference type="ARBA" id="ARBA00022771"/>
    </source>
</evidence>
<organism evidence="9">
    <name type="scientific">Musa gracilis</name>
    <dbReference type="NCBI Taxonomy" id="574484"/>
    <lineage>
        <taxon>Eukaryota</taxon>
        <taxon>Viridiplantae</taxon>
        <taxon>Streptophyta</taxon>
        <taxon>Embryophyta</taxon>
        <taxon>Tracheophyta</taxon>
        <taxon>Spermatophyta</taxon>
        <taxon>Magnoliopsida</taxon>
        <taxon>Liliopsida</taxon>
        <taxon>Zingiberales</taxon>
        <taxon>Musaceae</taxon>
        <taxon>Musa</taxon>
    </lineage>
</organism>
<name>A0A8K1IID6_9LILI</name>
<comment type="subcellular location">
    <subcellularLocation>
        <location evidence="7">Plastid</location>
        <location evidence="7">Chloroplast stroma</location>
    </subcellularLocation>
</comment>
<dbReference type="GO" id="GO:0008270">
    <property type="term" value="F:zinc ion binding"/>
    <property type="evidence" value="ECO:0007669"/>
    <property type="project" value="UniProtKB-UniRule"/>
</dbReference>
<dbReference type="EC" id="2.1.3.15" evidence="7"/>
<keyword evidence="6 7" id="KW-0067">ATP-binding</keyword>
<proteinExistence type="inferred from homology"/>
<feature type="binding site" evidence="7">
    <location>
        <position position="300"/>
    </location>
    <ligand>
        <name>Zn(2+)</name>
        <dbReference type="ChEBI" id="CHEBI:29105"/>
    </ligand>
</feature>
<dbReference type="AlphaFoldDB" id="A0A8K1IID6"/>
<reference evidence="9" key="1">
    <citation type="submission" date="2021-09" db="EMBL/GenBank/DDBJ databases">
        <title>Chloroplast genomes.</title>
        <authorList>
            <person name="Fu N."/>
            <person name="Ji M.-Y."/>
            <person name="Ge X.-G."/>
        </authorList>
    </citation>
    <scope>NUCLEOTIDE SEQUENCE</scope>
</reference>
<dbReference type="SUPFAM" id="SSF69349">
    <property type="entry name" value="Phage fibre proteins"/>
    <property type="match status" value="1"/>
</dbReference>
<dbReference type="PANTHER" id="PTHR42995">
    <property type="entry name" value="ACETYL-COENZYME A CARBOXYLASE CARBOXYL TRANSFERASE SUBUNIT BETA, CHLOROPLASTIC"/>
    <property type="match status" value="1"/>
</dbReference>
<dbReference type="GO" id="GO:2001295">
    <property type="term" value="P:malonyl-CoA biosynthetic process"/>
    <property type="evidence" value="ECO:0007669"/>
    <property type="project" value="UniProtKB-UniRule"/>
</dbReference>
<dbReference type="PANTHER" id="PTHR42995:SF5">
    <property type="entry name" value="ACETYL-COENZYME A CARBOXYLASE CARBOXYL TRANSFERASE SUBUNIT BETA, CHLOROPLASTIC"/>
    <property type="match status" value="1"/>
</dbReference>
<dbReference type="GeneID" id="68668917"/>
<evidence type="ECO:0000256" key="1">
    <source>
        <dbReference type="ARBA" id="ARBA00011842"/>
    </source>
</evidence>
<comment type="cofactor">
    <cofactor evidence="7">
        <name>Zn(2+)</name>
        <dbReference type="ChEBI" id="CHEBI:29105"/>
    </cofactor>
    <text evidence="7">Binds 1 zinc ion per subunit.</text>
</comment>
<comment type="catalytic activity">
    <reaction evidence="7">
        <text>N(6)-carboxybiotinyl-L-lysyl-[protein] + acetyl-CoA = N(6)-biotinyl-L-lysyl-[protein] + malonyl-CoA</text>
        <dbReference type="Rhea" id="RHEA:54728"/>
        <dbReference type="Rhea" id="RHEA-COMP:10505"/>
        <dbReference type="Rhea" id="RHEA-COMP:10506"/>
        <dbReference type="ChEBI" id="CHEBI:57288"/>
        <dbReference type="ChEBI" id="CHEBI:57384"/>
        <dbReference type="ChEBI" id="CHEBI:83144"/>
        <dbReference type="ChEBI" id="CHEBI:83145"/>
        <dbReference type="EC" id="2.1.3.15"/>
    </reaction>
</comment>
<dbReference type="GO" id="GO:0003989">
    <property type="term" value="F:acetyl-CoA carboxylase activity"/>
    <property type="evidence" value="ECO:0007669"/>
    <property type="project" value="InterPro"/>
</dbReference>
<evidence type="ECO:0000256" key="3">
    <source>
        <dbReference type="ARBA" id="ARBA00022741"/>
    </source>
</evidence>
<dbReference type="GO" id="GO:0005524">
    <property type="term" value="F:ATP binding"/>
    <property type="evidence" value="ECO:0007669"/>
    <property type="project" value="UniProtKB-KW"/>
</dbReference>
<keyword evidence="7" id="KW-0275">Fatty acid biosynthesis</keyword>
<feature type="binding site" evidence="7">
    <location>
        <position position="303"/>
    </location>
    <ligand>
        <name>Zn(2+)</name>
        <dbReference type="ChEBI" id="CHEBI:29105"/>
    </ligand>
</feature>
<dbReference type="InterPro" id="IPR034733">
    <property type="entry name" value="AcCoA_carboxyl_beta"/>
</dbReference>
<dbReference type="PRINTS" id="PR01070">
    <property type="entry name" value="ACCCTRFRASEB"/>
</dbReference>
<evidence type="ECO:0000256" key="5">
    <source>
        <dbReference type="ARBA" id="ARBA00022833"/>
    </source>
</evidence>
<keyword evidence="4 7" id="KW-0863">Zinc-finger</keyword>
<keyword evidence="7" id="KW-0443">Lipid metabolism</keyword>
<dbReference type="UniPathway" id="UPA00655">
    <property type="reaction ID" value="UER00711"/>
</dbReference>
<dbReference type="NCBIfam" id="TIGR00515">
    <property type="entry name" value="accD"/>
    <property type="match status" value="1"/>
</dbReference>
<geneLocation type="chloroplast" evidence="9"/>
<keyword evidence="7" id="KW-0276">Fatty acid metabolism</keyword>
<evidence type="ECO:0000256" key="7">
    <source>
        <dbReference type="HAMAP-Rule" id="MF_01395"/>
    </source>
</evidence>
<dbReference type="GO" id="GO:0016743">
    <property type="term" value="F:carboxyl- or carbamoyltransferase activity"/>
    <property type="evidence" value="ECO:0007669"/>
    <property type="project" value="UniProtKB-UniRule"/>
</dbReference>
<comment type="similarity">
    <text evidence="7">Belongs to the AccD/PCCB family.</text>
</comment>
<evidence type="ECO:0000256" key="6">
    <source>
        <dbReference type="ARBA" id="ARBA00022840"/>
    </source>
</evidence>